<gene>
    <name evidence="1" type="ORF">GAK31_00660</name>
</gene>
<dbReference type="Gene3D" id="1.10.357.10">
    <property type="entry name" value="Tetracycline Repressor, domain 2"/>
    <property type="match status" value="1"/>
</dbReference>
<proteinExistence type="predicted"/>
<evidence type="ECO:0008006" key="3">
    <source>
        <dbReference type="Google" id="ProtNLM"/>
    </source>
</evidence>
<reference evidence="2" key="1">
    <citation type="journal article" date="2020" name="MBio">
        <title>Horizontal gene transfer to a defensive symbiont with a reduced genome amongst a multipartite beetle microbiome.</title>
        <authorList>
            <person name="Waterworth S.C."/>
            <person name="Florez L.V."/>
            <person name="Rees E.R."/>
            <person name="Hertweck C."/>
            <person name="Kaltenpoth M."/>
            <person name="Kwan J.C."/>
        </authorList>
    </citation>
    <scope>NUCLEOTIDE SEQUENCE [LARGE SCALE GENOMIC DNA]</scope>
</reference>
<evidence type="ECO:0000313" key="2">
    <source>
        <dbReference type="Proteomes" id="UP000487117"/>
    </source>
</evidence>
<accession>A0A7V8JNF0</accession>
<dbReference type="AlphaFoldDB" id="A0A7V8JNF0"/>
<comment type="caution">
    <text evidence="1">The sequence shown here is derived from an EMBL/GenBank/DDBJ whole genome shotgun (WGS) entry which is preliminary data.</text>
</comment>
<dbReference type="Proteomes" id="UP000487117">
    <property type="component" value="Unassembled WGS sequence"/>
</dbReference>
<name>A0A7V8JNF0_STEMA</name>
<dbReference type="EMBL" id="WNDS01000001">
    <property type="protein sequence ID" value="KAF1017395.1"/>
    <property type="molecule type" value="Genomic_DNA"/>
</dbReference>
<organism evidence="1 2">
    <name type="scientific">Stenotrophomonas maltophilia</name>
    <name type="common">Pseudomonas maltophilia</name>
    <name type="synonym">Xanthomonas maltophilia</name>
    <dbReference type="NCBI Taxonomy" id="40324"/>
    <lineage>
        <taxon>Bacteria</taxon>
        <taxon>Pseudomonadati</taxon>
        <taxon>Pseudomonadota</taxon>
        <taxon>Gammaproteobacteria</taxon>
        <taxon>Lysobacterales</taxon>
        <taxon>Lysobacteraceae</taxon>
        <taxon>Stenotrophomonas</taxon>
        <taxon>Stenotrophomonas maltophilia group</taxon>
    </lineage>
</organism>
<protein>
    <recommendedName>
        <fullName evidence="3">TetR family transcriptional regulator</fullName>
    </recommendedName>
</protein>
<sequence>MEDLRDAEGTRGTLAGRHVLALRQALSSRLQALGVRQPEQAARMVEAHWHGLVLQWGLGGTGSLCRWMAAGLADVLDLLGVEPE</sequence>
<evidence type="ECO:0000313" key="1">
    <source>
        <dbReference type="EMBL" id="KAF1017395.1"/>
    </source>
</evidence>